<dbReference type="Proteomes" id="UP000798662">
    <property type="component" value="Chromosome 3"/>
</dbReference>
<protein>
    <submittedName>
        <fullName evidence="1">Uncharacterized protein</fullName>
    </submittedName>
</protein>
<sequence>MRGAATAAAPARARRRRRRHAVRAASSLAGGGAGGVAAAAAAAPSPPPPSAAAAAAAAAVGDPPVKVLPDRRRGRYVNPFPTWPGYPTAGDVVKLLLESRALLRRGPPGGEGGGIPPRCTPRLYPPAGTPARLTWLGHASVLAQLGGAGGGGRGRGVAVLFDPVFAHRVSPVPWAGPARIGGPPPVACARLPPIDAVAISHNHYDHLSRRCVLELEASRQPVWAVPAGVGGWVRRLLPAAAAAGRVHELSWWEDLQLVAGGSAADGQPGGAGGGEGAPYTLSFLPAQHWSSRTPWDRGASLWGSWGLRVARPADGGGGGGGGGGDGGGDCSDCSGSNGGGGGSSGGGGGSGGSGGGGGGSGSGSGSGGAPPVTVWFAGDTGWAGAPLYHAIRNHLGGAVDVAAIPIGAYAPRWFMKAQHINVREAVRVFQEVGAVEAFGIHWGTFPLTTEPLMEPAEELSRVADAAGIANRFVTLGMGESRDYGLRREDSGGEGGDAPGAAA</sequence>
<organism evidence="1 2">
    <name type="scientific">Pyropia yezoensis</name>
    <name type="common">Susabi-nori</name>
    <name type="synonym">Porphyra yezoensis</name>
    <dbReference type="NCBI Taxonomy" id="2788"/>
    <lineage>
        <taxon>Eukaryota</taxon>
        <taxon>Rhodophyta</taxon>
        <taxon>Bangiophyceae</taxon>
        <taxon>Bangiales</taxon>
        <taxon>Bangiaceae</taxon>
        <taxon>Pyropia</taxon>
    </lineage>
</organism>
<gene>
    <name evidence="1" type="ORF">I4F81_011358</name>
</gene>
<name>A0ACC3CF32_PYRYE</name>
<evidence type="ECO:0000313" key="2">
    <source>
        <dbReference type="Proteomes" id="UP000798662"/>
    </source>
</evidence>
<accession>A0ACC3CF32</accession>
<dbReference type="EMBL" id="CM020620">
    <property type="protein sequence ID" value="KAK1868876.1"/>
    <property type="molecule type" value="Genomic_DNA"/>
</dbReference>
<evidence type="ECO:0000313" key="1">
    <source>
        <dbReference type="EMBL" id="KAK1868876.1"/>
    </source>
</evidence>
<proteinExistence type="predicted"/>
<keyword evidence="2" id="KW-1185">Reference proteome</keyword>
<comment type="caution">
    <text evidence="1">The sequence shown here is derived from an EMBL/GenBank/DDBJ whole genome shotgun (WGS) entry which is preliminary data.</text>
</comment>
<reference evidence="1" key="1">
    <citation type="submission" date="2019-11" db="EMBL/GenBank/DDBJ databases">
        <title>Nori genome reveals adaptations in red seaweeds to the harsh intertidal environment.</title>
        <authorList>
            <person name="Wang D."/>
            <person name="Mao Y."/>
        </authorList>
    </citation>
    <scope>NUCLEOTIDE SEQUENCE</scope>
    <source>
        <tissue evidence="1">Gametophyte</tissue>
    </source>
</reference>